<feature type="domain" description="Wall-associated receptor kinase galacturonan-binding" evidence="7">
    <location>
        <begin position="6"/>
        <end position="57"/>
    </location>
</feature>
<accession>W9S0U8</accession>
<dbReference type="GO" id="GO:0030247">
    <property type="term" value="F:polysaccharide binding"/>
    <property type="evidence" value="ECO:0007669"/>
    <property type="project" value="InterPro"/>
</dbReference>
<reference evidence="10" key="1">
    <citation type="submission" date="2013-01" db="EMBL/GenBank/DDBJ databases">
        <title>Draft Genome Sequence of a Mulberry Tree, Morus notabilis C.K. Schneid.</title>
        <authorList>
            <person name="He N."/>
            <person name="Zhao S."/>
        </authorList>
    </citation>
    <scope>NUCLEOTIDE SEQUENCE</scope>
</reference>
<evidence type="ECO:0000256" key="6">
    <source>
        <dbReference type="ARBA" id="ARBA00048679"/>
    </source>
</evidence>
<protein>
    <recommendedName>
        <fullName evidence="2">non-specific serine/threonine protein kinase</fullName>
        <ecNumber evidence="2">2.7.11.1</ecNumber>
    </recommendedName>
</protein>
<keyword evidence="4" id="KW-0325">Glycoprotein</keyword>
<dbReference type="GO" id="GO:0004674">
    <property type="term" value="F:protein serine/threonine kinase activity"/>
    <property type="evidence" value="ECO:0007669"/>
    <property type="project" value="UniProtKB-EC"/>
</dbReference>
<keyword evidence="10" id="KW-1185">Reference proteome</keyword>
<evidence type="ECO:0000256" key="1">
    <source>
        <dbReference type="ARBA" id="ARBA00004167"/>
    </source>
</evidence>
<evidence type="ECO:0000313" key="9">
    <source>
        <dbReference type="EMBL" id="EXC20518.1"/>
    </source>
</evidence>
<organism evidence="9 10">
    <name type="scientific">Morus notabilis</name>
    <dbReference type="NCBI Taxonomy" id="981085"/>
    <lineage>
        <taxon>Eukaryota</taxon>
        <taxon>Viridiplantae</taxon>
        <taxon>Streptophyta</taxon>
        <taxon>Embryophyta</taxon>
        <taxon>Tracheophyta</taxon>
        <taxon>Spermatophyta</taxon>
        <taxon>Magnoliopsida</taxon>
        <taxon>eudicotyledons</taxon>
        <taxon>Gunneridae</taxon>
        <taxon>Pentapetalae</taxon>
        <taxon>rosids</taxon>
        <taxon>fabids</taxon>
        <taxon>Rosales</taxon>
        <taxon>Moraceae</taxon>
        <taxon>Moreae</taxon>
        <taxon>Morus</taxon>
    </lineage>
</organism>
<comment type="subcellular location">
    <subcellularLocation>
        <location evidence="1">Membrane</location>
        <topology evidence="1">Single-pass membrane protein</topology>
    </subcellularLocation>
</comment>
<dbReference type="Proteomes" id="UP000030645">
    <property type="component" value="Unassembled WGS sequence"/>
</dbReference>
<name>W9S0U8_9ROSA</name>
<evidence type="ECO:0000259" key="7">
    <source>
        <dbReference type="Pfam" id="PF13947"/>
    </source>
</evidence>
<evidence type="ECO:0000256" key="2">
    <source>
        <dbReference type="ARBA" id="ARBA00012513"/>
    </source>
</evidence>
<dbReference type="eggNOG" id="KOG1187">
    <property type="taxonomic scope" value="Eukaryota"/>
</dbReference>
<keyword evidence="3" id="KW-0732">Signal</keyword>
<dbReference type="AlphaFoldDB" id="W9S0U8"/>
<dbReference type="InterPro" id="IPR032872">
    <property type="entry name" value="WAK_assoc_C"/>
</dbReference>
<evidence type="ECO:0000259" key="8">
    <source>
        <dbReference type="Pfam" id="PF14380"/>
    </source>
</evidence>
<evidence type="ECO:0000256" key="4">
    <source>
        <dbReference type="ARBA" id="ARBA00023180"/>
    </source>
</evidence>
<dbReference type="Pfam" id="PF13947">
    <property type="entry name" value="GUB_WAK_bind"/>
    <property type="match status" value="1"/>
</dbReference>
<gene>
    <name evidence="9" type="ORF">L484_027072</name>
</gene>
<dbReference type="PANTHER" id="PTHR33138:SF72">
    <property type="entry name" value="WALL-ASSOCIATED RECEPTOR KINASE CARBOXY-TERMINAL PROTEIN"/>
    <property type="match status" value="1"/>
</dbReference>
<dbReference type="InterPro" id="IPR025287">
    <property type="entry name" value="WAK_GUB"/>
</dbReference>
<dbReference type="EMBL" id="KE345919">
    <property type="protein sequence ID" value="EXC20518.1"/>
    <property type="molecule type" value="Genomic_DNA"/>
</dbReference>
<dbReference type="Pfam" id="PF14380">
    <property type="entry name" value="WAK_assoc"/>
    <property type="match status" value="1"/>
</dbReference>
<dbReference type="STRING" id="981085.W9S0U8"/>
<evidence type="ECO:0000256" key="5">
    <source>
        <dbReference type="ARBA" id="ARBA00047899"/>
    </source>
</evidence>
<comment type="catalytic activity">
    <reaction evidence="5">
        <text>L-threonyl-[protein] + ATP = O-phospho-L-threonyl-[protein] + ADP + H(+)</text>
        <dbReference type="Rhea" id="RHEA:46608"/>
        <dbReference type="Rhea" id="RHEA-COMP:11060"/>
        <dbReference type="Rhea" id="RHEA-COMP:11605"/>
        <dbReference type="ChEBI" id="CHEBI:15378"/>
        <dbReference type="ChEBI" id="CHEBI:30013"/>
        <dbReference type="ChEBI" id="CHEBI:30616"/>
        <dbReference type="ChEBI" id="CHEBI:61977"/>
        <dbReference type="ChEBI" id="CHEBI:456216"/>
        <dbReference type="EC" id="2.7.11.1"/>
    </reaction>
</comment>
<evidence type="ECO:0000256" key="3">
    <source>
        <dbReference type="ARBA" id="ARBA00022729"/>
    </source>
</evidence>
<dbReference type="GO" id="GO:0016020">
    <property type="term" value="C:membrane"/>
    <property type="evidence" value="ECO:0007669"/>
    <property type="project" value="UniProtKB-SubCell"/>
</dbReference>
<feature type="domain" description="Wall-associated receptor kinase C-terminal" evidence="8">
    <location>
        <begin position="108"/>
        <end position="208"/>
    </location>
</feature>
<comment type="catalytic activity">
    <reaction evidence="6">
        <text>L-seryl-[protein] + ATP = O-phospho-L-seryl-[protein] + ADP + H(+)</text>
        <dbReference type="Rhea" id="RHEA:17989"/>
        <dbReference type="Rhea" id="RHEA-COMP:9863"/>
        <dbReference type="Rhea" id="RHEA-COMP:11604"/>
        <dbReference type="ChEBI" id="CHEBI:15378"/>
        <dbReference type="ChEBI" id="CHEBI:29999"/>
        <dbReference type="ChEBI" id="CHEBI:30616"/>
        <dbReference type="ChEBI" id="CHEBI:83421"/>
        <dbReference type="ChEBI" id="CHEBI:456216"/>
        <dbReference type="EC" id="2.7.11.1"/>
    </reaction>
</comment>
<dbReference type="PANTHER" id="PTHR33138">
    <property type="entry name" value="OS01G0690200 PROTEIN"/>
    <property type="match status" value="1"/>
</dbReference>
<dbReference type="EC" id="2.7.11.1" evidence="2"/>
<evidence type="ECO:0000313" key="10">
    <source>
        <dbReference type="Proteomes" id="UP000030645"/>
    </source>
</evidence>
<sequence>MEGVLGYPFWGPKRPDYCGHPKFELNCSGEAPVITINSTGYRVLGIDSREHFLTVARTDYWNDSCPQEHKNATLDSTFFDYTSETQDLTLYYRCSSAVSVGVSSQFSCPNDGTTVTNFFATDATKKLLSTYSPTCQESVVVRISDSEAGVIEEAVNALLQPNLTAALVSGFVMEWEANNSRCDECVKSDGVCGSNHTTGEFTCYCKDRPYGLLCGSDSPSGVQPMVTPSRSLLLQHDNFHHAQTDLCLI</sequence>
<proteinExistence type="predicted"/>